<evidence type="ECO:0000313" key="1">
    <source>
        <dbReference type="EMBL" id="CAL0312686.1"/>
    </source>
</evidence>
<accession>A0AAV1WVD2</accession>
<reference evidence="1 2" key="1">
    <citation type="submission" date="2024-03" db="EMBL/GenBank/DDBJ databases">
        <authorList>
            <person name="Martinez-Hernandez J."/>
        </authorList>
    </citation>
    <scope>NUCLEOTIDE SEQUENCE [LARGE SCALE GENOMIC DNA]</scope>
</reference>
<comment type="caution">
    <text evidence="1">The sequence shown here is derived from an EMBL/GenBank/DDBJ whole genome shotgun (WGS) entry which is preliminary data.</text>
</comment>
<organism evidence="1 2">
    <name type="scientific">Lupinus luteus</name>
    <name type="common">European yellow lupine</name>
    <dbReference type="NCBI Taxonomy" id="3873"/>
    <lineage>
        <taxon>Eukaryota</taxon>
        <taxon>Viridiplantae</taxon>
        <taxon>Streptophyta</taxon>
        <taxon>Embryophyta</taxon>
        <taxon>Tracheophyta</taxon>
        <taxon>Spermatophyta</taxon>
        <taxon>Magnoliopsida</taxon>
        <taxon>eudicotyledons</taxon>
        <taxon>Gunneridae</taxon>
        <taxon>Pentapetalae</taxon>
        <taxon>rosids</taxon>
        <taxon>fabids</taxon>
        <taxon>Fabales</taxon>
        <taxon>Fabaceae</taxon>
        <taxon>Papilionoideae</taxon>
        <taxon>50 kb inversion clade</taxon>
        <taxon>genistoids sensu lato</taxon>
        <taxon>core genistoids</taxon>
        <taxon>Genisteae</taxon>
        <taxon>Lupinus</taxon>
    </lineage>
</organism>
<dbReference type="Proteomes" id="UP001497480">
    <property type="component" value="Unassembled WGS sequence"/>
</dbReference>
<keyword evidence="2" id="KW-1185">Reference proteome</keyword>
<dbReference type="EMBL" id="CAXHTB010000009">
    <property type="protein sequence ID" value="CAL0312686.1"/>
    <property type="molecule type" value="Genomic_DNA"/>
</dbReference>
<sequence>MRMDLLGFNSLLVTPNSQRVTEVMQTLLYRNRFSYDEKTRACKKLVDFRGKSNELSSRVLDCLRISKASCCLNSDKTLSNSFVDIQKRKNAENISNSSCLKWMKDVVLAKCNDHSFRVVVVGDPDLELS</sequence>
<proteinExistence type="predicted"/>
<name>A0AAV1WVD2_LUPLU</name>
<dbReference type="AlphaFoldDB" id="A0AAV1WVD2"/>
<protein>
    <submittedName>
        <fullName evidence="1">Uncharacterized protein</fullName>
    </submittedName>
</protein>
<evidence type="ECO:0000313" key="2">
    <source>
        <dbReference type="Proteomes" id="UP001497480"/>
    </source>
</evidence>
<gene>
    <name evidence="1" type="ORF">LLUT_LOCUS13746</name>
</gene>